<keyword evidence="3" id="KW-1185">Reference proteome</keyword>
<dbReference type="Proteomes" id="UP000265520">
    <property type="component" value="Unassembled WGS sequence"/>
</dbReference>
<evidence type="ECO:0000313" key="3">
    <source>
        <dbReference type="Proteomes" id="UP000265520"/>
    </source>
</evidence>
<sequence>TLTVEEDKQPEGSKPKSIKKESTSRKRSNDNASGPSSKRSKSINLIFDDELEVTPLPYFD</sequence>
<evidence type="ECO:0000313" key="2">
    <source>
        <dbReference type="EMBL" id="MCI44723.1"/>
    </source>
</evidence>
<accession>A0A392S709</accession>
<dbReference type="AlphaFoldDB" id="A0A392S709"/>
<feature type="non-terminal residue" evidence="2">
    <location>
        <position position="1"/>
    </location>
</feature>
<feature type="region of interest" description="Disordered" evidence="1">
    <location>
        <begin position="1"/>
        <end position="47"/>
    </location>
</feature>
<dbReference type="EMBL" id="LXQA010334456">
    <property type="protein sequence ID" value="MCI44723.1"/>
    <property type="molecule type" value="Genomic_DNA"/>
</dbReference>
<feature type="compositionally biased region" description="Basic and acidic residues" evidence="1">
    <location>
        <begin position="1"/>
        <end position="29"/>
    </location>
</feature>
<reference evidence="2 3" key="1">
    <citation type="journal article" date="2018" name="Front. Plant Sci.">
        <title>Red Clover (Trifolium pratense) and Zigzag Clover (T. medium) - A Picture of Genomic Similarities and Differences.</title>
        <authorList>
            <person name="Dluhosova J."/>
            <person name="Istvanek J."/>
            <person name="Nedelnik J."/>
            <person name="Repkova J."/>
        </authorList>
    </citation>
    <scope>NUCLEOTIDE SEQUENCE [LARGE SCALE GENOMIC DNA]</scope>
    <source>
        <strain evidence="3">cv. 10/8</strain>
        <tissue evidence="2">Leaf</tissue>
    </source>
</reference>
<evidence type="ECO:0000256" key="1">
    <source>
        <dbReference type="SAM" id="MobiDB-lite"/>
    </source>
</evidence>
<comment type="caution">
    <text evidence="2">The sequence shown here is derived from an EMBL/GenBank/DDBJ whole genome shotgun (WGS) entry which is preliminary data.</text>
</comment>
<protein>
    <submittedName>
        <fullName evidence="2">Uncharacterized protein</fullName>
    </submittedName>
</protein>
<organism evidence="2 3">
    <name type="scientific">Trifolium medium</name>
    <dbReference type="NCBI Taxonomy" id="97028"/>
    <lineage>
        <taxon>Eukaryota</taxon>
        <taxon>Viridiplantae</taxon>
        <taxon>Streptophyta</taxon>
        <taxon>Embryophyta</taxon>
        <taxon>Tracheophyta</taxon>
        <taxon>Spermatophyta</taxon>
        <taxon>Magnoliopsida</taxon>
        <taxon>eudicotyledons</taxon>
        <taxon>Gunneridae</taxon>
        <taxon>Pentapetalae</taxon>
        <taxon>rosids</taxon>
        <taxon>fabids</taxon>
        <taxon>Fabales</taxon>
        <taxon>Fabaceae</taxon>
        <taxon>Papilionoideae</taxon>
        <taxon>50 kb inversion clade</taxon>
        <taxon>NPAAA clade</taxon>
        <taxon>Hologalegina</taxon>
        <taxon>IRL clade</taxon>
        <taxon>Trifolieae</taxon>
        <taxon>Trifolium</taxon>
    </lineage>
</organism>
<proteinExistence type="predicted"/>
<name>A0A392S709_9FABA</name>